<comment type="caution">
    <text evidence="1">The sequence shown here is derived from an EMBL/GenBank/DDBJ whole genome shotgun (WGS) entry which is preliminary data.</text>
</comment>
<dbReference type="OrthoDB" id="3007218at2759"/>
<accession>A0A8H7DGF4</accession>
<evidence type="ECO:0000313" key="2">
    <source>
        <dbReference type="Proteomes" id="UP000623467"/>
    </source>
</evidence>
<evidence type="ECO:0000313" key="1">
    <source>
        <dbReference type="EMBL" id="KAF7371308.1"/>
    </source>
</evidence>
<sequence>MSAATRKDRCFAMGIHWAPPNVTQQEFVAKADLLIDRFLALPVCRKNIVKYEALYPDDRAAEYIKALGLQPLPPCILLRLECESQDNLAEIARDEAGKQIAAQGSDFGWGASTWRFIAEVTTRVDVQPRSPGERHVHGVILLKLQHEVSTAAEFHATLNTLADSFVAFPVCQKNLLKHTIWQGNSALQEDSIKGQDFGSLVALMVELANWDDLSEIAEDPAVRSLISKDLFGAFPAAVQPEVWGFSAGGITKIDGYETDN</sequence>
<evidence type="ECO:0008006" key="3">
    <source>
        <dbReference type="Google" id="ProtNLM"/>
    </source>
</evidence>
<gene>
    <name evidence="1" type="ORF">MSAN_00766900</name>
</gene>
<dbReference type="AlphaFoldDB" id="A0A8H7DGF4"/>
<proteinExistence type="predicted"/>
<name>A0A8H7DGF4_9AGAR</name>
<protein>
    <recommendedName>
        <fullName evidence="3">EthD domain-containing protein</fullName>
    </recommendedName>
</protein>
<dbReference type="Proteomes" id="UP000623467">
    <property type="component" value="Unassembled WGS sequence"/>
</dbReference>
<dbReference type="EMBL" id="JACAZH010000004">
    <property type="protein sequence ID" value="KAF7371308.1"/>
    <property type="molecule type" value="Genomic_DNA"/>
</dbReference>
<organism evidence="1 2">
    <name type="scientific">Mycena sanguinolenta</name>
    <dbReference type="NCBI Taxonomy" id="230812"/>
    <lineage>
        <taxon>Eukaryota</taxon>
        <taxon>Fungi</taxon>
        <taxon>Dikarya</taxon>
        <taxon>Basidiomycota</taxon>
        <taxon>Agaricomycotina</taxon>
        <taxon>Agaricomycetes</taxon>
        <taxon>Agaricomycetidae</taxon>
        <taxon>Agaricales</taxon>
        <taxon>Marasmiineae</taxon>
        <taxon>Mycenaceae</taxon>
        <taxon>Mycena</taxon>
    </lineage>
</organism>
<reference evidence="1" key="1">
    <citation type="submission" date="2020-05" db="EMBL/GenBank/DDBJ databases">
        <title>Mycena genomes resolve the evolution of fungal bioluminescence.</title>
        <authorList>
            <person name="Tsai I.J."/>
        </authorList>
    </citation>
    <scope>NUCLEOTIDE SEQUENCE</scope>
    <source>
        <strain evidence="1">160909Yilan</strain>
    </source>
</reference>
<keyword evidence="2" id="KW-1185">Reference proteome</keyword>